<proteinExistence type="predicted"/>
<dbReference type="InterPro" id="IPR025588">
    <property type="entry name" value="YcxB-like_C"/>
</dbReference>
<feature type="domain" description="YcxB-like C-terminal" evidence="2">
    <location>
        <begin position="115"/>
        <end position="165"/>
    </location>
</feature>
<protein>
    <submittedName>
        <fullName evidence="3">YcxB family protein</fullName>
    </submittedName>
</protein>
<keyword evidence="1" id="KW-0472">Membrane</keyword>
<accession>A0A414S2T4</accession>
<evidence type="ECO:0000313" key="3">
    <source>
        <dbReference type="EMBL" id="RHG09394.1"/>
    </source>
</evidence>
<keyword evidence="1" id="KW-0812">Transmembrane</keyword>
<dbReference type="AlphaFoldDB" id="A0A414S2T4"/>
<organism evidence="3 4">
    <name type="scientific">Dorea longicatena</name>
    <dbReference type="NCBI Taxonomy" id="88431"/>
    <lineage>
        <taxon>Bacteria</taxon>
        <taxon>Bacillati</taxon>
        <taxon>Bacillota</taxon>
        <taxon>Clostridia</taxon>
        <taxon>Lachnospirales</taxon>
        <taxon>Lachnospiraceae</taxon>
        <taxon>Dorea</taxon>
    </lineage>
</organism>
<evidence type="ECO:0000256" key="1">
    <source>
        <dbReference type="SAM" id="Phobius"/>
    </source>
</evidence>
<dbReference type="Pfam" id="PF14317">
    <property type="entry name" value="YcxB"/>
    <property type="match status" value="1"/>
</dbReference>
<dbReference type="Proteomes" id="UP000284112">
    <property type="component" value="Unassembled WGS sequence"/>
</dbReference>
<comment type="caution">
    <text evidence="3">The sequence shown here is derived from an EMBL/GenBank/DDBJ whole genome shotgun (WGS) entry which is preliminary data.</text>
</comment>
<gene>
    <name evidence="3" type="ORF">DW641_06845</name>
</gene>
<evidence type="ECO:0000259" key="2">
    <source>
        <dbReference type="Pfam" id="PF14317"/>
    </source>
</evidence>
<feature type="transmembrane region" description="Helical" evidence="1">
    <location>
        <begin position="48"/>
        <end position="66"/>
    </location>
</feature>
<keyword evidence="1" id="KW-1133">Transmembrane helix</keyword>
<name>A0A414S2T4_9FIRM</name>
<evidence type="ECO:0000313" key="4">
    <source>
        <dbReference type="Proteomes" id="UP000284112"/>
    </source>
</evidence>
<feature type="transmembrane region" description="Helical" evidence="1">
    <location>
        <begin position="72"/>
        <end position="91"/>
    </location>
</feature>
<reference evidence="3 4" key="1">
    <citation type="submission" date="2018-08" db="EMBL/GenBank/DDBJ databases">
        <title>A genome reference for cultivated species of the human gut microbiota.</title>
        <authorList>
            <person name="Zou Y."/>
            <person name="Xue W."/>
            <person name="Luo G."/>
        </authorList>
    </citation>
    <scope>NUCLEOTIDE SEQUENCE [LARGE SCALE GENOMIC DNA]</scope>
    <source>
        <strain evidence="3 4">AM23-13</strain>
    </source>
</reference>
<sequence>MTEENVTTENEATGPADAVKESRMTVNMTKEALYDFLLFHAYSKFSGFLVNILGLAIIFLGIFSYTTGKVNGAGAALYLAAAALFLGSTPIQLKMRAKKQVVINKEYNSPAEYTFSEAGIMIRQNGESRTYEWDHIERAVVTPKTIGIYYAPECAMILPKQDFGDQFVPIFTIIATQLGQSKVRMR</sequence>
<dbReference type="EMBL" id="QRHW01000008">
    <property type="protein sequence ID" value="RHG09394.1"/>
    <property type="molecule type" value="Genomic_DNA"/>
</dbReference>